<dbReference type="SMART" id="SM00369">
    <property type="entry name" value="LRR_TYP"/>
    <property type="match status" value="5"/>
</dbReference>
<dbReference type="Gene3D" id="3.80.10.10">
    <property type="entry name" value="Ribonuclease Inhibitor"/>
    <property type="match status" value="3"/>
</dbReference>
<evidence type="ECO:0000256" key="1">
    <source>
        <dbReference type="ARBA" id="ARBA00004191"/>
    </source>
</evidence>
<evidence type="ECO:0000256" key="2">
    <source>
        <dbReference type="ARBA" id="ARBA00004370"/>
    </source>
</evidence>
<evidence type="ECO:0000256" key="4">
    <source>
        <dbReference type="ARBA" id="ARBA00022614"/>
    </source>
</evidence>
<dbReference type="AlphaFoldDB" id="A0A6M2F9J2"/>
<name>A0A6M2F9J2_9ROSI</name>
<dbReference type="FunFam" id="3.80.10.10:FF:000400">
    <property type="entry name" value="Nuclear pore complex protein NUP107"/>
    <property type="match status" value="1"/>
</dbReference>
<keyword evidence="5" id="KW-0812">Transmembrane</keyword>
<evidence type="ECO:0000256" key="8">
    <source>
        <dbReference type="ARBA" id="ARBA00022989"/>
    </source>
</evidence>
<organism evidence="13">
    <name type="scientific">Populus davidiana</name>
    <dbReference type="NCBI Taxonomy" id="266767"/>
    <lineage>
        <taxon>Eukaryota</taxon>
        <taxon>Viridiplantae</taxon>
        <taxon>Streptophyta</taxon>
        <taxon>Embryophyta</taxon>
        <taxon>Tracheophyta</taxon>
        <taxon>Spermatophyta</taxon>
        <taxon>Magnoliopsida</taxon>
        <taxon>eudicotyledons</taxon>
        <taxon>Gunneridae</taxon>
        <taxon>Pentapetalae</taxon>
        <taxon>rosids</taxon>
        <taxon>fabids</taxon>
        <taxon>Malpighiales</taxon>
        <taxon>Salicaceae</taxon>
        <taxon>Saliceae</taxon>
        <taxon>Populus</taxon>
    </lineage>
</organism>
<dbReference type="PANTHER" id="PTHR48009:SF1">
    <property type="entry name" value="LEUCINE-RICH REPEAT (LRR) FAMILY PROTEIN"/>
    <property type="match status" value="1"/>
</dbReference>
<keyword evidence="3" id="KW-0134">Cell wall</keyword>
<keyword evidence="9" id="KW-0472">Membrane</keyword>
<feature type="signal peptide" evidence="11">
    <location>
        <begin position="1"/>
        <end position="18"/>
    </location>
</feature>
<evidence type="ECO:0000313" key="13">
    <source>
        <dbReference type="EMBL" id="NUU93621.1"/>
    </source>
</evidence>
<dbReference type="InterPro" id="IPR003591">
    <property type="entry name" value="Leu-rich_rpt_typical-subtyp"/>
</dbReference>
<evidence type="ECO:0000256" key="11">
    <source>
        <dbReference type="SAM" id="SignalP"/>
    </source>
</evidence>
<keyword evidence="4" id="KW-0433">Leucine-rich repeat</keyword>
<feature type="domain" description="Leucine-rich repeat-containing N-terminal plant-type" evidence="12">
    <location>
        <begin position="32"/>
        <end position="74"/>
    </location>
</feature>
<dbReference type="InterPro" id="IPR032675">
    <property type="entry name" value="LRR_dom_sf"/>
</dbReference>
<evidence type="ECO:0000256" key="7">
    <source>
        <dbReference type="ARBA" id="ARBA00022737"/>
    </source>
</evidence>
<keyword evidence="7" id="KW-0677">Repeat</keyword>
<reference evidence="13" key="1">
    <citation type="submission" date="2020-03" db="EMBL/GenBank/DDBJ databases">
        <authorList>
            <person name="Zhang R."/>
        </authorList>
    </citation>
    <scope>NUCLEOTIDE SEQUENCE</scope>
</reference>
<proteinExistence type="inferred from homology"/>
<dbReference type="InterPro" id="IPR001611">
    <property type="entry name" value="Leu-rich_rpt"/>
</dbReference>
<evidence type="ECO:0000256" key="3">
    <source>
        <dbReference type="ARBA" id="ARBA00022512"/>
    </source>
</evidence>
<dbReference type="Pfam" id="PF08263">
    <property type="entry name" value="LRRNT_2"/>
    <property type="match status" value="1"/>
</dbReference>
<dbReference type="InterPro" id="IPR025875">
    <property type="entry name" value="Leu-rich_rpt_4"/>
</dbReference>
<comment type="similarity">
    <text evidence="10">Belongs to the polygalacturonase-inhibiting protein family.</text>
</comment>
<sequence>MAKSHALFLLLLLLLVDACRPSHQQDQNKISSGDLAALAAVKDSLTDIPGSNFFSTWDFTSPDPCSAFSGITCSLNRVTILTLGNGVSSSRGLAGFLSPSVSNLTELTQLVLYPGLVTGPIPPQLGLLSNLRVLSLANNRLKGPIPSSLSSLPSLHTLDLSYNQLTGTVPPGLFTGLSQLKVMILASNQLSGELPRIVSAGILHLDLKDNSLTGTLPLRLPSTIRYLSASKNMMWGSLNGLQSLSELGFLDLSMNHFSGPIPSSLLRPPLSSLFLQRNNLSGGVPTSLPPSSLMYGEGSIVDLSHNLLTGELSPVLAAVETLFLNNNRLTGRVPEEYVKNVYGGSTKTLYLQHNYITGFPLEAGLGLPDTVSLCLTYNCMVPSVGFKGCPAASGGEQLSRPESQCVVFNHGRSIP</sequence>
<accession>A0A6M2F9J2</accession>
<dbReference type="EMBL" id="GILB01013288">
    <property type="protein sequence ID" value="NUU93621.1"/>
    <property type="molecule type" value="Transcribed_RNA"/>
</dbReference>
<protein>
    <recommendedName>
        <fullName evidence="12">Leucine-rich repeat-containing N-terminal plant-type domain-containing protein</fullName>
    </recommendedName>
</protein>
<dbReference type="Pfam" id="PF00560">
    <property type="entry name" value="LRR_1"/>
    <property type="match status" value="1"/>
</dbReference>
<evidence type="ECO:0000256" key="6">
    <source>
        <dbReference type="ARBA" id="ARBA00022729"/>
    </source>
</evidence>
<feature type="chain" id="PRO_5026741329" description="Leucine-rich repeat-containing N-terminal plant-type domain-containing protein" evidence="11">
    <location>
        <begin position="19"/>
        <end position="415"/>
    </location>
</feature>
<keyword evidence="8" id="KW-1133">Transmembrane helix</keyword>
<evidence type="ECO:0000256" key="10">
    <source>
        <dbReference type="ARBA" id="ARBA00038043"/>
    </source>
</evidence>
<dbReference type="InterPro" id="IPR053213">
    <property type="entry name" value="RLP29"/>
</dbReference>
<evidence type="ECO:0000259" key="12">
    <source>
        <dbReference type="Pfam" id="PF08263"/>
    </source>
</evidence>
<evidence type="ECO:0000256" key="5">
    <source>
        <dbReference type="ARBA" id="ARBA00022692"/>
    </source>
</evidence>
<dbReference type="SUPFAM" id="SSF52058">
    <property type="entry name" value="L domain-like"/>
    <property type="match status" value="1"/>
</dbReference>
<keyword evidence="6 11" id="KW-0732">Signal</keyword>
<dbReference type="InterPro" id="IPR013210">
    <property type="entry name" value="LRR_N_plant-typ"/>
</dbReference>
<evidence type="ECO:0000256" key="9">
    <source>
        <dbReference type="ARBA" id="ARBA00023136"/>
    </source>
</evidence>
<dbReference type="PANTHER" id="PTHR48009">
    <property type="entry name" value="LEUCINE-RICH REPEAT (LRR) FAMILY PROTEIN"/>
    <property type="match status" value="1"/>
</dbReference>
<comment type="subcellular location">
    <subcellularLocation>
        <location evidence="2">Membrane</location>
    </subcellularLocation>
    <subcellularLocation>
        <location evidence="1">Secreted</location>
        <location evidence="1">Cell wall</location>
    </subcellularLocation>
</comment>
<dbReference type="Pfam" id="PF12799">
    <property type="entry name" value="LRR_4"/>
    <property type="match status" value="1"/>
</dbReference>
<dbReference type="GO" id="GO:0016020">
    <property type="term" value="C:membrane"/>
    <property type="evidence" value="ECO:0007669"/>
    <property type="project" value="UniProtKB-SubCell"/>
</dbReference>
<keyword evidence="3" id="KW-0964">Secreted</keyword>